<reference evidence="3" key="1">
    <citation type="submission" date="2013-07" db="EMBL/GenBank/DDBJ databases">
        <authorList>
            <person name="McIlroy S."/>
        </authorList>
    </citation>
    <scope>NUCLEOTIDE SEQUENCE [LARGE SCALE GENOMIC DNA]</scope>
    <source>
        <strain evidence="3">Run_A_D11</strain>
    </source>
</reference>
<protein>
    <submittedName>
        <fullName evidence="3">Uncharacterized protein</fullName>
    </submittedName>
</protein>
<keyword evidence="2" id="KW-0472">Membrane</keyword>
<evidence type="ECO:0000313" key="4">
    <source>
        <dbReference type="Proteomes" id="UP000035760"/>
    </source>
</evidence>
<dbReference type="AlphaFoldDB" id="W6MAI7"/>
<organism evidence="3 4">
    <name type="scientific">Candidatus Competibacter denitrificans Run_A_D11</name>
    <dbReference type="NCBI Taxonomy" id="1400863"/>
    <lineage>
        <taxon>Bacteria</taxon>
        <taxon>Pseudomonadati</taxon>
        <taxon>Pseudomonadota</taxon>
        <taxon>Gammaproteobacteria</taxon>
        <taxon>Candidatus Competibacteraceae</taxon>
        <taxon>Candidatus Competibacter</taxon>
    </lineage>
</organism>
<evidence type="ECO:0000313" key="3">
    <source>
        <dbReference type="EMBL" id="CDI04777.1"/>
    </source>
</evidence>
<name>W6MAI7_9GAMM</name>
<comment type="caution">
    <text evidence="3">The sequence shown here is derived from an EMBL/GenBank/DDBJ whole genome shotgun (WGS) entry which is preliminary data.</text>
</comment>
<keyword evidence="2" id="KW-1133">Transmembrane helix</keyword>
<accession>W6MAI7</accession>
<proteinExistence type="predicted"/>
<gene>
    <name evidence="3" type="ORF">BN873_p70015</name>
</gene>
<dbReference type="EMBL" id="CBTJ020000119">
    <property type="protein sequence ID" value="CDI04777.1"/>
    <property type="molecule type" value="Genomic_DNA"/>
</dbReference>
<reference evidence="3" key="2">
    <citation type="submission" date="2014-03" db="EMBL/GenBank/DDBJ databases">
        <title>Candidatus Competibacter-lineage genomes retrieved from metagenomes reveal functional metabolic diversity.</title>
        <authorList>
            <person name="McIlroy S.J."/>
            <person name="Albertsen M."/>
            <person name="Andresen E.K."/>
            <person name="Saunders A.M."/>
            <person name="Kristiansen R."/>
            <person name="Stokholm-Bjerregaard M."/>
            <person name="Nielsen K.L."/>
            <person name="Nielsen P.H."/>
        </authorList>
    </citation>
    <scope>NUCLEOTIDE SEQUENCE</scope>
    <source>
        <strain evidence="3">Run_A_D11</strain>
    </source>
</reference>
<feature type="region of interest" description="Disordered" evidence="1">
    <location>
        <begin position="71"/>
        <end position="98"/>
    </location>
</feature>
<keyword evidence="4" id="KW-1185">Reference proteome</keyword>
<feature type="compositionally biased region" description="Basic residues" evidence="1">
    <location>
        <begin position="85"/>
        <end position="94"/>
    </location>
</feature>
<sequence>MEEGFKVRALTMAETLFFVAANILGINIPVGRIVHFFVFRRCAEAPRFKLSVPIFPPAFARKHEEHKHAEDRHAEQAANTVVRQHPQRAGHHPGQRSPLVDRRAHAQEILNHFILLIKTAAGLTDLFLSVNPARRAVAPCSFVF</sequence>
<feature type="transmembrane region" description="Helical" evidence="2">
    <location>
        <begin position="16"/>
        <end position="39"/>
    </location>
</feature>
<keyword evidence="2" id="KW-0812">Transmembrane</keyword>
<dbReference type="Proteomes" id="UP000035760">
    <property type="component" value="Unassembled WGS sequence"/>
</dbReference>
<evidence type="ECO:0000256" key="2">
    <source>
        <dbReference type="SAM" id="Phobius"/>
    </source>
</evidence>
<evidence type="ECO:0000256" key="1">
    <source>
        <dbReference type="SAM" id="MobiDB-lite"/>
    </source>
</evidence>